<dbReference type="GO" id="GO:0042783">
    <property type="term" value="P:symbiont-mediated evasion of host immune response"/>
    <property type="evidence" value="ECO:0007669"/>
    <property type="project" value="InterPro"/>
</dbReference>
<evidence type="ECO:0000256" key="1">
    <source>
        <dbReference type="ARBA" id="ARBA00002523"/>
    </source>
</evidence>
<accession>A0A3L6L1C5</accession>
<keyword evidence="7" id="KW-0449">Lipoprotein</keyword>
<dbReference type="Gene3D" id="3.30.1680.30">
    <property type="match status" value="1"/>
</dbReference>
<dbReference type="GO" id="GO:0098552">
    <property type="term" value="C:side of membrane"/>
    <property type="evidence" value="ECO:0007669"/>
    <property type="project" value="UniProtKB-KW"/>
</dbReference>
<evidence type="ECO:0000259" key="10">
    <source>
        <dbReference type="Pfam" id="PF10659"/>
    </source>
</evidence>
<dbReference type="EMBL" id="QSBY01000009">
    <property type="protein sequence ID" value="RHW70419.1"/>
    <property type="molecule type" value="Genomic_DNA"/>
</dbReference>
<dbReference type="Proteomes" id="UP000266743">
    <property type="component" value="Chromosome 9"/>
</dbReference>
<dbReference type="InterPro" id="IPR001812">
    <property type="entry name" value="Trypano_VSG_A_N_dom"/>
</dbReference>
<comment type="function">
    <text evidence="1">VSG forms a coat on the surface of the parasite. The trypanosome evades the immune response of the host by expressing a series of antigenically distinct VSGs from an estimated 1000 VSG genes.</text>
</comment>
<proteinExistence type="predicted"/>
<evidence type="ECO:0000256" key="6">
    <source>
        <dbReference type="ARBA" id="ARBA00023180"/>
    </source>
</evidence>
<comment type="subcellular location">
    <subcellularLocation>
        <location evidence="2">Cell membrane</location>
        <topology evidence="2">Lipid-anchor</topology>
        <topology evidence="2">GPI-anchor</topology>
    </subcellularLocation>
</comment>
<dbReference type="AlphaFoldDB" id="A0A3L6L1C5"/>
<gene>
    <name evidence="11" type="ORF">DPX39_090111700</name>
</gene>
<feature type="compositionally biased region" description="Polar residues" evidence="8">
    <location>
        <begin position="393"/>
        <end position="402"/>
    </location>
</feature>
<evidence type="ECO:0000256" key="8">
    <source>
        <dbReference type="SAM" id="MobiDB-lite"/>
    </source>
</evidence>
<protein>
    <submittedName>
        <fullName evidence="11">Variant surface glycoprotein</fullName>
    </submittedName>
</protein>
<dbReference type="Gene3D" id="3.90.150.10">
    <property type="entry name" value="Variant Surface Glycoprotein, subunit A domain 1"/>
    <property type="match status" value="1"/>
</dbReference>
<organism evidence="11 12">
    <name type="scientific">Trypanosoma brucei equiperdum</name>
    <dbReference type="NCBI Taxonomy" id="630700"/>
    <lineage>
        <taxon>Eukaryota</taxon>
        <taxon>Discoba</taxon>
        <taxon>Euglenozoa</taxon>
        <taxon>Kinetoplastea</taxon>
        <taxon>Metakinetoplastina</taxon>
        <taxon>Trypanosomatida</taxon>
        <taxon>Trypanosomatidae</taxon>
        <taxon>Trypanosoma</taxon>
    </lineage>
</organism>
<keyword evidence="4" id="KW-0336">GPI-anchor</keyword>
<dbReference type="SUPFAM" id="SSF58087">
    <property type="entry name" value="Variant surface glycoprotein (N-terminal domain)"/>
    <property type="match status" value="1"/>
</dbReference>
<evidence type="ECO:0000256" key="2">
    <source>
        <dbReference type="ARBA" id="ARBA00004609"/>
    </source>
</evidence>
<evidence type="ECO:0000256" key="3">
    <source>
        <dbReference type="ARBA" id="ARBA00022475"/>
    </source>
</evidence>
<feature type="compositionally biased region" description="Basic and acidic residues" evidence="8">
    <location>
        <begin position="405"/>
        <end position="416"/>
    </location>
</feature>
<comment type="caution">
    <text evidence="11">The sequence shown here is derived from an EMBL/GenBank/DDBJ whole genome shotgun (WGS) entry which is preliminary data.</text>
</comment>
<evidence type="ECO:0000313" key="12">
    <source>
        <dbReference type="Proteomes" id="UP000266743"/>
    </source>
</evidence>
<dbReference type="InterPro" id="IPR019609">
    <property type="entry name" value="Variant_surf_glycoprt_trypan_C"/>
</dbReference>
<evidence type="ECO:0000256" key="5">
    <source>
        <dbReference type="ARBA" id="ARBA00023136"/>
    </source>
</evidence>
<dbReference type="Pfam" id="PF10659">
    <property type="entry name" value="Trypan_glycop_C"/>
    <property type="match status" value="1"/>
</dbReference>
<dbReference type="GO" id="GO:0005886">
    <property type="term" value="C:plasma membrane"/>
    <property type="evidence" value="ECO:0007669"/>
    <property type="project" value="UniProtKB-SubCell"/>
</dbReference>
<evidence type="ECO:0000256" key="7">
    <source>
        <dbReference type="ARBA" id="ARBA00023288"/>
    </source>
</evidence>
<evidence type="ECO:0000256" key="4">
    <source>
        <dbReference type="ARBA" id="ARBA00022622"/>
    </source>
</evidence>
<sequence>MDDLLDKANKQHQAALRLEIYALKNIGTESEKQLASLRAYFYSKAAAAYHDLKATEVKKNINAVWSTAYLKGRLDEYLKMLEQIKGTNNACPIDTSASDSGATRRADNLGSVQYAIKLSDIEQKDRTMKALTEEGFTNLQHNGNVGDSVQAADGNNKCRLMLATQTEGLAHTNALATGITAMPGYLQLKTTATMASLAAEENLKSTPNEETKAWVDAYKHAAQTNFKTRSDYGNETTELHKRDTLLTATKATVKQVEGHHPQTTAAQVTAYFGGKEPNKPDAFLNLVDKDKILKGIAGLQDDTFIRQITNTEQLNQILSYYVYHASLDYSALRKKLEETTKKKDIKAAADLRNKITDKNECNSKPYCSYNKSAAESDKKCKFNKTKANKNGAPVTQTQNGGAETTIEKCKTEPEKD</sequence>
<name>A0A3L6L1C5_9TRYP</name>
<keyword evidence="6" id="KW-0325">Glycoprotein</keyword>
<feature type="domain" description="Trypanosome variant surface glycoprotein C-terminal" evidence="10">
    <location>
        <begin position="353"/>
        <end position="413"/>
    </location>
</feature>
<feature type="domain" description="Trypanosome variant surface glycoprotein A-type N-terminal" evidence="9">
    <location>
        <begin position="3"/>
        <end position="321"/>
    </location>
</feature>
<keyword evidence="3" id="KW-1003">Cell membrane</keyword>
<reference evidence="11 12" key="1">
    <citation type="submission" date="2018-09" db="EMBL/GenBank/DDBJ databases">
        <title>whole genome sequence of T. equiperdum IVM-t1 strain.</title>
        <authorList>
            <person name="Suganuma K."/>
        </authorList>
    </citation>
    <scope>NUCLEOTIDE SEQUENCE [LARGE SCALE GENOMIC DNA]</scope>
    <source>
        <strain evidence="11 12">IVM-t1</strain>
    </source>
</reference>
<dbReference type="Gene3D" id="3.30.1680.40">
    <property type="match status" value="1"/>
</dbReference>
<dbReference type="Gene3D" id="1.10.470.10">
    <property type="entry name" value="Variant Surface Glycoprotein, subunit A, domain 2"/>
    <property type="match status" value="1"/>
</dbReference>
<dbReference type="Pfam" id="PF00913">
    <property type="entry name" value="Trypan_glycop"/>
    <property type="match status" value="1"/>
</dbReference>
<feature type="region of interest" description="Disordered" evidence="8">
    <location>
        <begin position="385"/>
        <end position="416"/>
    </location>
</feature>
<evidence type="ECO:0000313" key="11">
    <source>
        <dbReference type="EMBL" id="RHW70419.1"/>
    </source>
</evidence>
<keyword evidence="5" id="KW-0472">Membrane</keyword>
<evidence type="ECO:0000259" key="9">
    <source>
        <dbReference type="Pfam" id="PF00913"/>
    </source>
</evidence>